<protein>
    <submittedName>
        <fullName evidence="1">Plant OB fold protein, putative</fullName>
    </submittedName>
</protein>
<dbReference type="InterPro" id="IPR012340">
    <property type="entry name" value="NA-bd_OB-fold"/>
</dbReference>
<proteinExistence type="predicted"/>
<dbReference type="GO" id="GO:0000724">
    <property type="term" value="P:double-strand break repair via homologous recombination"/>
    <property type="evidence" value="ECO:0000318"/>
    <property type="project" value="GO_Central"/>
</dbReference>
<dbReference type="PANTHER" id="PTHR47165:SF4">
    <property type="entry name" value="OS03G0429900 PROTEIN"/>
    <property type="match status" value="1"/>
</dbReference>
<sequence>MDRWNTADQVNVHKIPDVVLKFKPLAEIAAGRWCPDLLIHVIGYVHEVGYCQMQEGTSKKLQVNFMLKDGSDIALNCTLWEDCAAKFIKFSNERKEAGPIIVMLKYEKVKEEGKFPLSVTNTYGVTKLFINDNIAEINAFKENLPKQELLQSQSQLMCTQTFSGSQFNIEDEILANNLIMPLYEIIQLDQITYCVTVVRVEKVNSTSFGWYYLVCCKCPKVAKGEKPPYTCESGHNIETEIVRYKLELDVSYEGTKSTFVMWDREVSQLLGISAAQFRLNMIEAGITNRLEYPMLIVTL</sequence>
<gene>
    <name evidence="1" type="ordered locus">MTR_7g450880</name>
</gene>
<dbReference type="STRING" id="3880.A0A072TZ63"/>
<dbReference type="GO" id="GO:0007004">
    <property type="term" value="P:telomere maintenance via telomerase"/>
    <property type="evidence" value="ECO:0000318"/>
    <property type="project" value="GO_Central"/>
</dbReference>
<reference evidence="1 3" key="2">
    <citation type="journal article" date="2014" name="BMC Genomics">
        <title>An improved genome release (version Mt4.0) for the model legume Medicago truncatula.</title>
        <authorList>
            <person name="Tang H."/>
            <person name="Krishnakumar V."/>
            <person name="Bidwell S."/>
            <person name="Rosen B."/>
            <person name="Chan A."/>
            <person name="Zhou S."/>
            <person name="Gentzbittel L."/>
            <person name="Childs K.L."/>
            <person name="Yandell M."/>
            <person name="Gundlach H."/>
            <person name="Mayer K.F."/>
            <person name="Schwartz D.C."/>
            <person name="Town C.D."/>
        </authorList>
    </citation>
    <scope>GENOME REANNOTATION</scope>
    <source>
        <strain evidence="1">A17</strain>
        <strain evidence="2 3">cv. Jemalong A17</strain>
    </source>
</reference>
<organism evidence="1 3">
    <name type="scientific">Medicago truncatula</name>
    <name type="common">Barrel medic</name>
    <name type="synonym">Medicago tribuloides</name>
    <dbReference type="NCBI Taxonomy" id="3880"/>
    <lineage>
        <taxon>Eukaryota</taxon>
        <taxon>Viridiplantae</taxon>
        <taxon>Streptophyta</taxon>
        <taxon>Embryophyta</taxon>
        <taxon>Tracheophyta</taxon>
        <taxon>Spermatophyta</taxon>
        <taxon>Magnoliopsida</taxon>
        <taxon>eudicotyledons</taxon>
        <taxon>Gunneridae</taxon>
        <taxon>Pentapetalae</taxon>
        <taxon>rosids</taxon>
        <taxon>fabids</taxon>
        <taxon>Fabales</taxon>
        <taxon>Fabaceae</taxon>
        <taxon>Papilionoideae</taxon>
        <taxon>50 kb inversion clade</taxon>
        <taxon>NPAAA clade</taxon>
        <taxon>Hologalegina</taxon>
        <taxon>IRL clade</taxon>
        <taxon>Trifolieae</taxon>
        <taxon>Medicago</taxon>
    </lineage>
</organism>
<dbReference type="GO" id="GO:0043047">
    <property type="term" value="F:single-stranded telomeric DNA binding"/>
    <property type="evidence" value="ECO:0000318"/>
    <property type="project" value="GO_Central"/>
</dbReference>
<reference evidence="2" key="3">
    <citation type="submission" date="2015-04" db="UniProtKB">
        <authorList>
            <consortium name="EnsemblPlants"/>
        </authorList>
    </citation>
    <scope>IDENTIFICATION</scope>
    <source>
        <strain evidence="2">cv. Jemalong A17</strain>
    </source>
</reference>
<dbReference type="GO" id="GO:0006289">
    <property type="term" value="P:nucleotide-excision repair"/>
    <property type="evidence" value="ECO:0000318"/>
    <property type="project" value="GO_Central"/>
</dbReference>
<dbReference type="Gene3D" id="2.40.50.140">
    <property type="entry name" value="Nucleic acid-binding proteins"/>
    <property type="match status" value="2"/>
</dbReference>
<dbReference type="GO" id="GO:0003684">
    <property type="term" value="F:damaged DNA binding"/>
    <property type="evidence" value="ECO:0000318"/>
    <property type="project" value="GO_Central"/>
</dbReference>
<dbReference type="SUPFAM" id="SSF50249">
    <property type="entry name" value="Nucleic acid-binding proteins"/>
    <property type="match status" value="2"/>
</dbReference>
<dbReference type="CDD" id="cd04481">
    <property type="entry name" value="RPA1_DBD_B_like"/>
    <property type="match status" value="1"/>
</dbReference>
<dbReference type="EnsemblPlants" id="KEH22461">
    <property type="protein sequence ID" value="KEH22461"/>
    <property type="gene ID" value="MTR_7g450880"/>
</dbReference>
<evidence type="ECO:0000313" key="1">
    <source>
        <dbReference type="EMBL" id="KEH22461.1"/>
    </source>
</evidence>
<accession>A0A072TZ63</accession>
<dbReference type="GO" id="GO:0006260">
    <property type="term" value="P:DNA replication"/>
    <property type="evidence" value="ECO:0000318"/>
    <property type="project" value="GO_Central"/>
</dbReference>
<dbReference type="GO" id="GO:0051321">
    <property type="term" value="P:meiotic cell cycle"/>
    <property type="evidence" value="ECO:0000318"/>
    <property type="project" value="GO_Central"/>
</dbReference>
<dbReference type="PANTHER" id="PTHR47165">
    <property type="entry name" value="OS03G0429900 PROTEIN"/>
    <property type="match status" value="1"/>
</dbReference>
<reference evidence="1 3" key="1">
    <citation type="journal article" date="2011" name="Nature">
        <title>The Medicago genome provides insight into the evolution of rhizobial symbioses.</title>
        <authorList>
            <person name="Young N.D."/>
            <person name="Debelle F."/>
            <person name="Oldroyd G.E."/>
            <person name="Geurts R."/>
            <person name="Cannon S.B."/>
            <person name="Udvardi M.K."/>
            <person name="Benedito V.A."/>
            <person name="Mayer K.F."/>
            <person name="Gouzy J."/>
            <person name="Schoof H."/>
            <person name="Van de Peer Y."/>
            <person name="Proost S."/>
            <person name="Cook D.R."/>
            <person name="Meyers B.C."/>
            <person name="Spannagl M."/>
            <person name="Cheung F."/>
            <person name="De Mita S."/>
            <person name="Krishnakumar V."/>
            <person name="Gundlach H."/>
            <person name="Zhou S."/>
            <person name="Mudge J."/>
            <person name="Bharti A.K."/>
            <person name="Murray J.D."/>
            <person name="Naoumkina M.A."/>
            <person name="Rosen B."/>
            <person name="Silverstein K.A."/>
            <person name="Tang H."/>
            <person name="Rombauts S."/>
            <person name="Zhao P.X."/>
            <person name="Zhou P."/>
            <person name="Barbe V."/>
            <person name="Bardou P."/>
            <person name="Bechner M."/>
            <person name="Bellec A."/>
            <person name="Berger A."/>
            <person name="Berges H."/>
            <person name="Bidwell S."/>
            <person name="Bisseling T."/>
            <person name="Choisne N."/>
            <person name="Couloux A."/>
            <person name="Denny R."/>
            <person name="Deshpande S."/>
            <person name="Dai X."/>
            <person name="Doyle J.J."/>
            <person name="Dudez A.M."/>
            <person name="Farmer A.D."/>
            <person name="Fouteau S."/>
            <person name="Franken C."/>
            <person name="Gibelin C."/>
            <person name="Gish J."/>
            <person name="Goldstein S."/>
            <person name="Gonzalez A.J."/>
            <person name="Green P.J."/>
            <person name="Hallab A."/>
            <person name="Hartog M."/>
            <person name="Hua A."/>
            <person name="Humphray S.J."/>
            <person name="Jeong D.H."/>
            <person name="Jing Y."/>
            <person name="Jocker A."/>
            <person name="Kenton S.M."/>
            <person name="Kim D.J."/>
            <person name="Klee K."/>
            <person name="Lai H."/>
            <person name="Lang C."/>
            <person name="Lin S."/>
            <person name="Macmil S.L."/>
            <person name="Magdelenat G."/>
            <person name="Matthews L."/>
            <person name="McCorrison J."/>
            <person name="Monaghan E.L."/>
            <person name="Mun J.H."/>
            <person name="Najar F.Z."/>
            <person name="Nicholson C."/>
            <person name="Noirot C."/>
            <person name="O'Bleness M."/>
            <person name="Paule C.R."/>
            <person name="Poulain J."/>
            <person name="Prion F."/>
            <person name="Qin B."/>
            <person name="Qu C."/>
            <person name="Retzel E.F."/>
            <person name="Riddle C."/>
            <person name="Sallet E."/>
            <person name="Samain S."/>
            <person name="Samson N."/>
            <person name="Sanders I."/>
            <person name="Saurat O."/>
            <person name="Scarpelli C."/>
            <person name="Schiex T."/>
            <person name="Segurens B."/>
            <person name="Severin A.J."/>
            <person name="Sherrier D.J."/>
            <person name="Shi R."/>
            <person name="Sims S."/>
            <person name="Singer S.R."/>
            <person name="Sinharoy S."/>
            <person name="Sterck L."/>
            <person name="Viollet A."/>
            <person name="Wang B.B."/>
            <person name="Wang K."/>
            <person name="Wang M."/>
            <person name="Wang X."/>
            <person name="Warfsmann J."/>
            <person name="Weissenbach J."/>
            <person name="White D.D."/>
            <person name="White J.D."/>
            <person name="Wiley G.B."/>
            <person name="Wincker P."/>
            <person name="Xing Y."/>
            <person name="Yang L."/>
            <person name="Yao Z."/>
            <person name="Ying F."/>
            <person name="Zhai J."/>
            <person name="Zhou L."/>
            <person name="Zuber A."/>
            <person name="Denarie J."/>
            <person name="Dixon R.A."/>
            <person name="May G.D."/>
            <person name="Schwartz D.C."/>
            <person name="Rogers J."/>
            <person name="Quetier F."/>
            <person name="Town C.D."/>
            <person name="Roe B.A."/>
        </authorList>
    </citation>
    <scope>NUCLEOTIDE SEQUENCE [LARGE SCALE GENOMIC DNA]</scope>
    <source>
        <strain evidence="1">A17</strain>
        <strain evidence="2 3">cv. Jemalong A17</strain>
    </source>
</reference>
<keyword evidence="3" id="KW-1185">Reference proteome</keyword>
<dbReference type="HOGENOM" id="CLU_931801_0_0_1"/>
<dbReference type="AlphaFoldDB" id="A0A072TZ63"/>
<evidence type="ECO:0000313" key="3">
    <source>
        <dbReference type="Proteomes" id="UP000002051"/>
    </source>
</evidence>
<evidence type="ECO:0000313" key="2">
    <source>
        <dbReference type="EnsemblPlants" id="KEH22461"/>
    </source>
</evidence>
<name>A0A072TZ63_MEDTR</name>
<dbReference type="Proteomes" id="UP000002051">
    <property type="component" value="Unassembled WGS sequence"/>
</dbReference>
<dbReference type="GO" id="GO:0005662">
    <property type="term" value="C:DNA replication factor A complex"/>
    <property type="evidence" value="ECO:0000318"/>
    <property type="project" value="GO_Central"/>
</dbReference>
<dbReference type="EMBL" id="CM001223">
    <property type="protein sequence ID" value="KEH22461.1"/>
    <property type="molecule type" value="Genomic_DNA"/>
</dbReference>